<feature type="compositionally biased region" description="Basic and acidic residues" evidence="1">
    <location>
        <begin position="1"/>
        <end position="19"/>
    </location>
</feature>
<evidence type="ECO:0000313" key="2">
    <source>
        <dbReference type="EMBL" id="KAK4026788.1"/>
    </source>
</evidence>
<organism evidence="2 3">
    <name type="scientific">Daphnia magna</name>
    <dbReference type="NCBI Taxonomy" id="35525"/>
    <lineage>
        <taxon>Eukaryota</taxon>
        <taxon>Metazoa</taxon>
        <taxon>Ecdysozoa</taxon>
        <taxon>Arthropoda</taxon>
        <taxon>Crustacea</taxon>
        <taxon>Branchiopoda</taxon>
        <taxon>Diplostraca</taxon>
        <taxon>Cladocera</taxon>
        <taxon>Anomopoda</taxon>
        <taxon>Daphniidae</taxon>
        <taxon>Daphnia</taxon>
    </lineage>
</organism>
<accession>A0ABR0APA6</accession>
<evidence type="ECO:0000313" key="3">
    <source>
        <dbReference type="Proteomes" id="UP001234178"/>
    </source>
</evidence>
<sequence length="97" mass="11023">MDEIPKSLMEEEREKEHQKNNSVFTGRMNMGCRDTCAVNGQPPHLIGWRAFDPSHLFASCWNDIRFERDAERSVSTRHGILNAGFIVPKCGSAPLIH</sequence>
<reference evidence="2 3" key="1">
    <citation type="journal article" date="2023" name="Nucleic Acids Res.">
        <title>The hologenome of Daphnia magna reveals possible DNA methylation and microbiome-mediated evolution of the host genome.</title>
        <authorList>
            <person name="Chaturvedi A."/>
            <person name="Li X."/>
            <person name="Dhandapani V."/>
            <person name="Marshall H."/>
            <person name="Kissane S."/>
            <person name="Cuenca-Cambronero M."/>
            <person name="Asole G."/>
            <person name="Calvet F."/>
            <person name="Ruiz-Romero M."/>
            <person name="Marangio P."/>
            <person name="Guigo R."/>
            <person name="Rago D."/>
            <person name="Mirbahai L."/>
            <person name="Eastwood N."/>
            <person name="Colbourne J.K."/>
            <person name="Zhou J."/>
            <person name="Mallon E."/>
            <person name="Orsini L."/>
        </authorList>
    </citation>
    <scope>NUCLEOTIDE SEQUENCE [LARGE SCALE GENOMIC DNA]</scope>
    <source>
        <strain evidence="2">LRV0_1</strain>
    </source>
</reference>
<dbReference type="Proteomes" id="UP001234178">
    <property type="component" value="Unassembled WGS sequence"/>
</dbReference>
<comment type="caution">
    <text evidence="2">The sequence shown here is derived from an EMBL/GenBank/DDBJ whole genome shotgun (WGS) entry which is preliminary data.</text>
</comment>
<proteinExistence type="predicted"/>
<protein>
    <submittedName>
        <fullName evidence="2">Uncharacterized protein</fullName>
    </submittedName>
</protein>
<feature type="region of interest" description="Disordered" evidence="1">
    <location>
        <begin position="1"/>
        <end position="26"/>
    </location>
</feature>
<dbReference type="EMBL" id="JAOYFB010000038">
    <property type="protein sequence ID" value="KAK4026788.1"/>
    <property type="molecule type" value="Genomic_DNA"/>
</dbReference>
<keyword evidence="3" id="KW-1185">Reference proteome</keyword>
<gene>
    <name evidence="2" type="ORF">OUZ56_015814</name>
</gene>
<evidence type="ECO:0000256" key="1">
    <source>
        <dbReference type="SAM" id="MobiDB-lite"/>
    </source>
</evidence>
<name>A0ABR0APA6_9CRUS</name>